<dbReference type="HOGENOM" id="CLU_2274166_0_0_3"/>
<reference evidence="2" key="1">
    <citation type="journal article" date="2011" name="Proc. Natl. Acad. Sci. U.S.A.">
        <title>Genomic insights into the physiology and ecology of the marine filamentous cyanobacterium Lyngbya majuscula.</title>
        <authorList>
            <person name="Jones A.C."/>
            <person name="Monroe E.A."/>
            <person name="Podell S."/>
            <person name="Hess W.R."/>
            <person name="Klages S."/>
            <person name="Esquenazi E."/>
            <person name="Niessen S."/>
            <person name="Hoover H."/>
            <person name="Rothmann M."/>
            <person name="Lasken R.S."/>
            <person name="Yates J.R.III."/>
            <person name="Reinhardt R."/>
            <person name="Kube M."/>
            <person name="Burkart M.D."/>
            <person name="Allen E.E."/>
            <person name="Dorrestein P.C."/>
            <person name="Gerwick W.H."/>
            <person name="Gerwick L."/>
        </authorList>
    </citation>
    <scope>NUCLEOTIDE SEQUENCE [LARGE SCALE GENOMIC DNA]</scope>
    <source>
        <strain evidence="2">3L</strain>
    </source>
</reference>
<proteinExistence type="predicted"/>
<sequence length="102" mass="11796">MPLPIAAIVVAVATPILINKGLEIKEKIEEKVSDEELDKIEPILSKLGLTREEILALDTEKKISNQVKARLDRLDKRIQDEIIQELQDCLDQDEYFEIDYKY</sequence>
<accession>F4XW71</accession>
<dbReference type="EMBL" id="GL890942">
    <property type="protein sequence ID" value="EGJ31056.1"/>
    <property type="molecule type" value="Genomic_DNA"/>
</dbReference>
<gene>
    <name evidence="1" type="ORF">LYNGBM3L_42760</name>
</gene>
<evidence type="ECO:0000313" key="2">
    <source>
        <dbReference type="Proteomes" id="UP000003959"/>
    </source>
</evidence>
<evidence type="ECO:0000313" key="1">
    <source>
        <dbReference type="EMBL" id="EGJ31056.1"/>
    </source>
</evidence>
<name>F4XW71_9CYAN</name>
<keyword evidence="2" id="KW-1185">Reference proteome</keyword>
<dbReference type="Proteomes" id="UP000003959">
    <property type="component" value="Unassembled WGS sequence"/>
</dbReference>
<protein>
    <submittedName>
        <fullName evidence="1">Uncharacterized protein</fullName>
    </submittedName>
</protein>
<dbReference type="RefSeq" id="WP_008187513.1">
    <property type="nucleotide sequence ID" value="NZ_GL890942.1"/>
</dbReference>
<dbReference type="AlphaFoldDB" id="F4XW71"/>
<organism evidence="1 2">
    <name type="scientific">Moorena producens 3L</name>
    <dbReference type="NCBI Taxonomy" id="489825"/>
    <lineage>
        <taxon>Bacteria</taxon>
        <taxon>Bacillati</taxon>
        <taxon>Cyanobacteriota</taxon>
        <taxon>Cyanophyceae</taxon>
        <taxon>Coleofasciculales</taxon>
        <taxon>Coleofasciculaceae</taxon>
        <taxon>Moorena</taxon>
    </lineage>
</organism>